<dbReference type="Proteomes" id="UP000031518">
    <property type="component" value="Unassembled WGS sequence"/>
</dbReference>
<evidence type="ECO:0000256" key="4">
    <source>
        <dbReference type="ARBA" id="ARBA00022603"/>
    </source>
</evidence>
<dbReference type="EC" id="2.1.1.77" evidence="7"/>
<gene>
    <name evidence="7" type="primary">pcm</name>
    <name evidence="8" type="ORF">PYK22_00390</name>
</gene>
<dbReference type="InterPro" id="IPR029063">
    <property type="entry name" value="SAM-dependent_MTases_sf"/>
</dbReference>
<reference evidence="8 9" key="2">
    <citation type="submission" date="2015-01" db="EMBL/GenBank/DDBJ databases">
        <title>Complete genome sequence of Pyrinomonas methylaliphatogenes type strain K22T.</title>
        <authorList>
            <person name="Lee K.C.Y."/>
            <person name="Power J.F."/>
            <person name="Dunfield P.F."/>
            <person name="Morgan X.C."/>
            <person name="Huttenhower C."/>
            <person name="Stott M.B."/>
        </authorList>
    </citation>
    <scope>NUCLEOTIDE SEQUENCE [LARGE SCALE GENOMIC DNA]</scope>
    <source>
        <strain evidence="8 9">K22</strain>
    </source>
</reference>
<comment type="similarity">
    <text evidence="2 7">Belongs to the methyltransferase superfamily. L-isoaspartyl/D-aspartyl protein methyltransferase family.</text>
</comment>
<evidence type="ECO:0000256" key="1">
    <source>
        <dbReference type="ARBA" id="ARBA00004496"/>
    </source>
</evidence>
<dbReference type="NCBIfam" id="TIGR00080">
    <property type="entry name" value="pimt"/>
    <property type="match status" value="1"/>
</dbReference>
<evidence type="ECO:0000256" key="5">
    <source>
        <dbReference type="ARBA" id="ARBA00022679"/>
    </source>
</evidence>
<evidence type="ECO:0000256" key="2">
    <source>
        <dbReference type="ARBA" id="ARBA00005369"/>
    </source>
</evidence>
<accession>A0A0B6WUM0</accession>
<dbReference type="NCBIfam" id="NF001453">
    <property type="entry name" value="PRK00312.1"/>
    <property type="match status" value="1"/>
</dbReference>
<evidence type="ECO:0000313" key="9">
    <source>
        <dbReference type="Proteomes" id="UP000031518"/>
    </source>
</evidence>
<comment type="function">
    <text evidence="7">Catalyzes the methyl esterification of L-isoaspartyl residues in peptides and proteins that result from spontaneous decomposition of normal L-aspartyl and L-asparaginyl residues. It plays a role in the repair and/or degradation of damaged proteins.</text>
</comment>
<dbReference type="GO" id="GO:0004719">
    <property type="term" value="F:protein-L-isoaspartate (D-aspartate) O-methyltransferase activity"/>
    <property type="evidence" value="ECO:0007669"/>
    <property type="project" value="UniProtKB-UniRule"/>
</dbReference>
<dbReference type="PANTHER" id="PTHR11579:SF0">
    <property type="entry name" value="PROTEIN-L-ISOASPARTATE(D-ASPARTATE) O-METHYLTRANSFERASE"/>
    <property type="match status" value="1"/>
</dbReference>
<dbReference type="RefSeq" id="WP_211197587.1">
    <property type="nucleotide sequence ID" value="NZ_CBXV010000002.1"/>
</dbReference>
<keyword evidence="6 7" id="KW-0949">S-adenosyl-L-methionine</keyword>
<dbReference type="FunFam" id="3.40.50.150:FF:000010">
    <property type="entry name" value="Protein-L-isoaspartate O-methyltransferase"/>
    <property type="match status" value="1"/>
</dbReference>
<keyword evidence="9" id="KW-1185">Reference proteome</keyword>
<comment type="catalytic activity">
    <reaction evidence="7">
        <text>[protein]-L-isoaspartate + S-adenosyl-L-methionine = [protein]-L-isoaspartate alpha-methyl ester + S-adenosyl-L-homocysteine</text>
        <dbReference type="Rhea" id="RHEA:12705"/>
        <dbReference type="Rhea" id="RHEA-COMP:12143"/>
        <dbReference type="Rhea" id="RHEA-COMP:12144"/>
        <dbReference type="ChEBI" id="CHEBI:57856"/>
        <dbReference type="ChEBI" id="CHEBI:59789"/>
        <dbReference type="ChEBI" id="CHEBI:90596"/>
        <dbReference type="ChEBI" id="CHEBI:90598"/>
        <dbReference type="EC" id="2.1.1.77"/>
    </reaction>
</comment>
<dbReference type="GO" id="GO:0005737">
    <property type="term" value="C:cytoplasm"/>
    <property type="evidence" value="ECO:0007669"/>
    <property type="project" value="UniProtKB-SubCell"/>
</dbReference>
<evidence type="ECO:0000256" key="3">
    <source>
        <dbReference type="ARBA" id="ARBA00022490"/>
    </source>
</evidence>
<dbReference type="EMBL" id="CBXV010000002">
    <property type="protein sequence ID" value="CDM64397.1"/>
    <property type="molecule type" value="Genomic_DNA"/>
</dbReference>
<dbReference type="Pfam" id="PF01135">
    <property type="entry name" value="PCMT"/>
    <property type="match status" value="1"/>
</dbReference>
<dbReference type="SUPFAM" id="SSF53335">
    <property type="entry name" value="S-adenosyl-L-methionine-dependent methyltransferases"/>
    <property type="match status" value="1"/>
</dbReference>
<protein>
    <recommendedName>
        <fullName evidence="7">Protein-L-isoaspartate O-methyltransferase</fullName>
        <ecNumber evidence="7">2.1.1.77</ecNumber>
    </recommendedName>
    <alternativeName>
        <fullName evidence="7">L-isoaspartyl protein carboxyl methyltransferase</fullName>
    </alternativeName>
    <alternativeName>
        <fullName evidence="7">Protein L-isoaspartyl methyltransferase</fullName>
    </alternativeName>
    <alternativeName>
        <fullName evidence="7">Protein-beta-aspartate methyltransferase</fullName>
        <shortName evidence="7">PIMT</shortName>
    </alternativeName>
</protein>
<evidence type="ECO:0000256" key="6">
    <source>
        <dbReference type="ARBA" id="ARBA00022691"/>
    </source>
</evidence>
<dbReference type="HAMAP" id="MF_00090">
    <property type="entry name" value="PIMT"/>
    <property type="match status" value="1"/>
</dbReference>
<keyword evidence="5 7" id="KW-0808">Transferase</keyword>
<dbReference type="GO" id="GO:0032259">
    <property type="term" value="P:methylation"/>
    <property type="evidence" value="ECO:0007669"/>
    <property type="project" value="UniProtKB-KW"/>
</dbReference>
<organism evidence="8 9">
    <name type="scientific">Pyrinomonas methylaliphatogenes</name>
    <dbReference type="NCBI Taxonomy" id="454194"/>
    <lineage>
        <taxon>Bacteria</taxon>
        <taxon>Pseudomonadati</taxon>
        <taxon>Acidobacteriota</taxon>
        <taxon>Blastocatellia</taxon>
        <taxon>Blastocatellales</taxon>
        <taxon>Pyrinomonadaceae</taxon>
        <taxon>Pyrinomonas</taxon>
    </lineage>
</organism>
<feature type="active site" evidence="7">
    <location>
        <position position="72"/>
    </location>
</feature>
<dbReference type="STRING" id="454194.PYK22_00390"/>
<reference evidence="8 9" key="1">
    <citation type="submission" date="2013-12" db="EMBL/GenBank/DDBJ databases">
        <authorList>
            <person name="Stott M."/>
        </authorList>
    </citation>
    <scope>NUCLEOTIDE SEQUENCE [LARGE SCALE GENOMIC DNA]</scope>
    <source>
        <strain evidence="8 9">K22</strain>
    </source>
</reference>
<dbReference type="GO" id="GO:0030091">
    <property type="term" value="P:protein repair"/>
    <property type="evidence" value="ECO:0007669"/>
    <property type="project" value="UniProtKB-UniRule"/>
</dbReference>
<keyword evidence="3 7" id="KW-0963">Cytoplasm</keyword>
<dbReference type="PANTHER" id="PTHR11579">
    <property type="entry name" value="PROTEIN-L-ISOASPARTATE O-METHYLTRANSFERASE"/>
    <property type="match status" value="1"/>
</dbReference>
<dbReference type="Gene3D" id="3.40.50.150">
    <property type="entry name" value="Vaccinia Virus protein VP39"/>
    <property type="match status" value="1"/>
</dbReference>
<dbReference type="CDD" id="cd02440">
    <property type="entry name" value="AdoMet_MTases"/>
    <property type="match status" value="1"/>
</dbReference>
<dbReference type="InterPro" id="IPR000682">
    <property type="entry name" value="PCMT"/>
</dbReference>
<sequence length="231" mass="25873">MNLSAPTFALPQDFRLARERMVERLRVHHLIRDERVLAAMREIPRHLFVPEALQSRAYGDHALPIEAGQTISQPYIVARMTELLALDRQSRVLEIGAGSGYQTAILARLAGQVYSIERIPELARSAQARIRHLGIYNATVKCFDGTLGWRTHAPYDRILVAASGPEVPEPLLFQLKIGGRLVMPVGNSPEGQRLTLVMRTERGYVREDHGPCAFVPLIGRYGWTSTNSRKG</sequence>
<proteinExistence type="inferred from homology"/>
<dbReference type="AlphaFoldDB" id="A0A0B6WUM0"/>
<evidence type="ECO:0000313" key="8">
    <source>
        <dbReference type="EMBL" id="CDM64397.1"/>
    </source>
</evidence>
<name>A0A0B6WUM0_9BACT</name>
<evidence type="ECO:0000256" key="7">
    <source>
        <dbReference type="HAMAP-Rule" id="MF_00090"/>
    </source>
</evidence>
<keyword evidence="4 7" id="KW-0489">Methyltransferase</keyword>
<comment type="subcellular location">
    <subcellularLocation>
        <location evidence="1 7">Cytoplasm</location>
    </subcellularLocation>
</comment>